<dbReference type="PROSITE" id="PS51123">
    <property type="entry name" value="OMPA_2"/>
    <property type="match status" value="1"/>
</dbReference>
<evidence type="ECO:0000256" key="1">
    <source>
        <dbReference type="ARBA" id="ARBA00004442"/>
    </source>
</evidence>
<keyword evidence="8" id="KW-1185">Reference proteome</keyword>
<dbReference type="Gene3D" id="3.30.1330.60">
    <property type="entry name" value="OmpA-like domain"/>
    <property type="match status" value="1"/>
</dbReference>
<proteinExistence type="predicted"/>
<evidence type="ECO:0000256" key="5">
    <source>
        <dbReference type="SAM" id="SignalP"/>
    </source>
</evidence>
<dbReference type="SUPFAM" id="SSF103088">
    <property type="entry name" value="OmpA-like"/>
    <property type="match status" value="1"/>
</dbReference>
<accession>A0A364P1A8</accession>
<dbReference type="InterPro" id="IPR050330">
    <property type="entry name" value="Bact_OuterMem_StrucFunc"/>
</dbReference>
<dbReference type="PANTHER" id="PTHR30329:SF21">
    <property type="entry name" value="LIPOPROTEIN YIAD-RELATED"/>
    <property type="match status" value="1"/>
</dbReference>
<dbReference type="Proteomes" id="UP000251075">
    <property type="component" value="Unassembled WGS sequence"/>
</dbReference>
<evidence type="ECO:0000256" key="2">
    <source>
        <dbReference type="ARBA" id="ARBA00023136"/>
    </source>
</evidence>
<gene>
    <name evidence="7" type="ORF">CU669_02820</name>
</gene>
<evidence type="ECO:0000256" key="3">
    <source>
        <dbReference type="ARBA" id="ARBA00023237"/>
    </source>
</evidence>
<keyword evidence="3" id="KW-0998">Cell outer membrane</keyword>
<dbReference type="PANTHER" id="PTHR30329">
    <property type="entry name" value="STATOR ELEMENT OF FLAGELLAR MOTOR COMPLEX"/>
    <property type="match status" value="1"/>
</dbReference>
<evidence type="ECO:0000259" key="6">
    <source>
        <dbReference type="PROSITE" id="PS51123"/>
    </source>
</evidence>
<sequence length="281" mass="30498">MKSLRLATIIGMTALATACATPWDVAEVNEITAAPAPTVGSAFTKALFAEYKAYAIHEAKDEFEWDDAAIFARKGLRAATGEMVAPEEFANWDVPAARVKELTDARARLVGYFGNGARERVPAAAAKAQVMFDCWVEEEHEGDTTSDCRAAFLKVEPELMVKPAPVAAAPKIVKTFIVYFDFNKATLTKQAMKTLKEVAVASGEVKPTSIYVAGHTDTVGNNAYNDKLSAKRAKAVGDALAKMKVVTKLDQKSFGEAKLAVPTKDNMKEGKNRRVEISFEK</sequence>
<comment type="subcellular location">
    <subcellularLocation>
        <location evidence="1">Cell outer membrane</location>
    </subcellularLocation>
</comment>
<name>A0A364P1A8_9PROT</name>
<dbReference type="PRINTS" id="PR01021">
    <property type="entry name" value="OMPADOMAIN"/>
</dbReference>
<dbReference type="CDD" id="cd07185">
    <property type="entry name" value="OmpA_C-like"/>
    <property type="match status" value="1"/>
</dbReference>
<dbReference type="GO" id="GO:0009279">
    <property type="term" value="C:cell outer membrane"/>
    <property type="evidence" value="ECO:0007669"/>
    <property type="project" value="UniProtKB-SubCell"/>
</dbReference>
<keyword evidence="5" id="KW-0732">Signal</keyword>
<dbReference type="InterPro" id="IPR036737">
    <property type="entry name" value="OmpA-like_sf"/>
</dbReference>
<protein>
    <submittedName>
        <fullName evidence="7">OmpA family protein</fullName>
    </submittedName>
</protein>
<reference evidence="7 8" key="1">
    <citation type="submission" date="2017-11" db="EMBL/GenBank/DDBJ databases">
        <title>Draft genome sequence of magnetotactic bacterium Magnetospirillum kuznetsovii LBB-42.</title>
        <authorList>
            <person name="Grouzdev D.S."/>
            <person name="Rysina M.S."/>
            <person name="Baslerov R.V."/>
            <person name="Koziaeva V."/>
        </authorList>
    </citation>
    <scope>NUCLEOTIDE SEQUENCE [LARGE SCALE GENOMIC DNA]</scope>
    <source>
        <strain evidence="7 8">LBB-42</strain>
    </source>
</reference>
<dbReference type="OrthoDB" id="189250at2"/>
<dbReference type="InterPro" id="IPR006665">
    <property type="entry name" value="OmpA-like"/>
</dbReference>
<keyword evidence="2 4" id="KW-0472">Membrane</keyword>
<organism evidence="7 8">
    <name type="scientific">Paramagnetospirillum kuznetsovii</name>
    <dbReference type="NCBI Taxonomy" id="2053833"/>
    <lineage>
        <taxon>Bacteria</taxon>
        <taxon>Pseudomonadati</taxon>
        <taxon>Pseudomonadota</taxon>
        <taxon>Alphaproteobacteria</taxon>
        <taxon>Rhodospirillales</taxon>
        <taxon>Magnetospirillaceae</taxon>
        <taxon>Paramagnetospirillum</taxon>
    </lineage>
</organism>
<feature type="domain" description="OmpA-like" evidence="6">
    <location>
        <begin position="167"/>
        <end position="281"/>
    </location>
</feature>
<dbReference type="EMBL" id="PGTO01000002">
    <property type="protein sequence ID" value="RAU23114.1"/>
    <property type="molecule type" value="Genomic_DNA"/>
</dbReference>
<evidence type="ECO:0000313" key="8">
    <source>
        <dbReference type="Proteomes" id="UP000251075"/>
    </source>
</evidence>
<feature type="chain" id="PRO_5016669452" evidence="5">
    <location>
        <begin position="19"/>
        <end position="281"/>
    </location>
</feature>
<dbReference type="InterPro" id="IPR006664">
    <property type="entry name" value="OMP_bac"/>
</dbReference>
<evidence type="ECO:0000256" key="4">
    <source>
        <dbReference type="PROSITE-ProRule" id="PRU00473"/>
    </source>
</evidence>
<feature type="signal peptide" evidence="5">
    <location>
        <begin position="1"/>
        <end position="18"/>
    </location>
</feature>
<dbReference type="PROSITE" id="PS51257">
    <property type="entry name" value="PROKAR_LIPOPROTEIN"/>
    <property type="match status" value="1"/>
</dbReference>
<dbReference type="AlphaFoldDB" id="A0A364P1A8"/>
<dbReference type="RefSeq" id="WP_112142310.1">
    <property type="nucleotide sequence ID" value="NZ_PGTO01000002.1"/>
</dbReference>
<comment type="caution">
    <text evidence="7">The sequence shown here is derived from an EMBL/GenBank/DDBJ whole genome shotgun (WGS) entry which is preliminary data.</text>
</comment>
<dbReference type="Pfam" id="PF00691">
    <property type="entry name" value="OmpA"/>
    <property type="match status" value="1"/>
</dbReference>
<evidence type="ECO:0000313" key="7">
    <source>
        <dbReference type="EMBL" id="RAU23114.1"/>
    </source>
</evidence>